<dbReference type="Gene3D" id="3.30.420.10">
    <property type="entry name" value="Ribonuclease H-like superfamily/Ribonuclease H"/>
    <property type="match status" value="1"/>
</dbReference>
<name>A0A1X7K9A3_9BURK</name>
<feature type="domain" description="Integrase catalytic" evidence="2">
    <location>
        <begin position="248"/>
        <end position="461"/>
    </location>
</feature>
<proteinExistence type="predicted"/>
<evidence type="ECO:0000256" key="1">
    <source>
        <dbReference type="SAM" id="MobiDB-lite"/>
    </source>
</evidence>
<dbReference type="EMBL" id="FXAT01000003">
    <property type="protein sequence ID" value="SMG36930.1"/>
    <property type="molecule type" value="Genomic_DNA"/>
</dbReference>
<dbReference type="PROSITE" id="PS50994">
    <property type="entry name" value="INTEGRASE"/>
    <property type="match status" value="1"/>
</dbReference>
<dbReference type="GO" id="GO:0003676">
    <property type="term" value="F:nucleic acid binding"/>
    <property type="evidence" value="ECO:0007669"/>
    <property type="project" value="InterPro"/>
</dbReference>
<reference evidence="4" key="1">
    <citation type="submission" date="2017-04" db="EMBL/GenBank/DDBJ databases">
        <authorList>
            <person name="Varghese N."/>
            <person name="Submissions S."/>
        </authorList>
    </citation>
    <scope>NUCLEOTIDE SEQUENCE [LARGE SCALE GENOMIC DNA]</scope>
    <source>
        <strain evidence="4">LMG 29540</strain>
    </source>
</reference>
<dbReference type="InterPro" id="IPR012337">
    <property type="entry name" value="RNaseH-like_sf"/>
</dbReference>
<evidence type="ECO:0000313" key="3">
    <source>
        <dbReference type="EMBL" id="SMG36930.1"/>
    </source>
</evidence>
<dbReference type="GO" id="GO:0015074">
    <property type="term" value="P:DNA integration"/>
    <property type="evidence" value="ECO:0007669"/>
    <property type="project" value="InterPro"/>
</dbReference>
<dbReference type="RefSeq" id="WP_085482880.1">
    <property type="nucleotide sequence ID" value="NZ_FXAT01000003.1"/>
</dbReference>
<keyword evidence="4" id="KW-1185">Reference proteome</keyword>
<dbReference type="OrthoDB" id="8776512at2"/>
<dbReference type="InterPro" id="IPR001584">
    <property type="entry name" value="Integrase_cat-core"/>
</dbReference>
<feature type="compositionally biased region" description="Basic and acidic residues" evidence="1">
    <location>
        <begin position="610"/>
        <end position="619"/>
    </location>
</feature>
<dbReference type="STRING" id="1515439.SAMN06265784_103434"/>
<dbReference type="SUPFAM" id="SSF53098">
    <property type="entry name" value="Ribonuclease H-like"/>
    <property type="match status" value="1"/>
</dbReference>
<gene>
    <name evidence="3" type="ORF">SAMN06265784_103434</name>
</gene>
<protein>
    <submittedName>
        <fullName evidence="3">Putative transposase</fullName>
    </submittedName>
</protein>
<accession>A0A1X7K9A3</accession>
<evidence type="ECO:0000259" key="2">
    <source>
        <dbReference type="PROSITE" id="PS50994"/>
    </source>
</evidence>
<feature type="compositionally biased region" description="Pro residues" evidence="1">
    <location>
        <begin position="627"/>
        <end position="640"/>
    </location>
</feature>
<dbReference type="AlphaFoldDB" id="A0A1X7K9A3"/>
<feature type="compositionally biased region" description="Low complexity" evidence="1">
    <location>
        <begin position="641"/>
        <end position="653"/>
    </location>
</feature>
<dbReference type="InterPro" id="IPR036397">
    <property type="entry name" value="RNaseH_sf"/>
</dbReference>
<sequence length="670" mass="76831">MITTLQLRDRLAPSRNHDAYMEVLDPHPHGGCIKVFDSTERQDRYIPIAEIHDEIYHGKITVLRAGKPRYSLAAQPDDAVLHESNQFARKIMGRIKEIQKQRGVSFRHAYQLMADEYQKNASKNSRTLPRQATMYRYRERDLTGEPMLRGKANQGNRSLRHPIEVVNAICVVAEQLYLVPHSRLTLVDVLNEVNMRVHGELHPRVARPISLRFVQKTIQRYLSADPEHDRMLPEDAIAGKSIAAKRIIADLPFQRVEQDAVHLPFYVETEDGVTSDLWLIHAIDCATSYPLGWRLVVGSPTERDALACIEMYMAPLKLKRLKELGVDHEMNICGTPGLLVFDNGPENKSARIDSLEKLGTETRYCRGRAGQEKPFVERLNRSLKEVIGKLTGSTRFDDEDGTRDPVKLGDHFKTKEELERWIVRWYYEKWIHKPLERLQWDVVLSESLEGDTPYERWKYFESACYAISLPPSRAEWLAALYSHAERKPNGKTGITIDGFHFKGDNLPGLIAKYGEQQYLHVLYNLDDFREVYIYEGDDVPLVELKNELMTNETPAYSFAEAKEKFKKHRAVLKLAPQAEKFDHDLHREVMSDALAPKRKRPSRRQQNQETKARTKETQATRRATRRPTPPPHPFAPPPQSGPSAAPSATASFADMPPLTILNRNSGEELI</sequence>
<feature type="region of interest" description="Disordered" evidence="1">
    <location>
        <begin position="591"/>
        <end position="670"/>
    </location>
</feature>
<evidence type="ECO:0000313" key="4">
    <source>
        <dbReference type="Proteomes" id="UP000193228"/>
    </source>
</evidence>
<dbReference type="Proteomes" id="UP000193228">
    <property type="component" value="Unassembled WGS sequence"/>
</dbReference>
<organism evidence="3 4">
    <name type="scientific">Paraburkholderia susongensis</name>
    <dbReference type="NCBI Taxonomy" id="1515439"/>
    <lineage>
        <taxon>Bacteria</taxon>
        <taxon>Pseudomonadati</taxon>
        <taxon>Pseudomonadota</taxon>
        <taxon>Betaproteobacteria</taxon>
        <taxon>Burkholderiales</taxon>
        <taxon>Burkholderiaceae</taxon>
        <taxon>Paraburkholderia</taxon>
    </lineage>
</organism>